<dbReference type="InterPro" id="IPR000878">
    <property type="entry name" value="4pyrrol_Mease"/>
</dbReference>
<dbReference type="PROSITE" id="PS01296">
    <property type="entry name" value="RSMI"/>
    <property type="match status" value="1"/>
</dbReference>
<dbReference type="NCBIfam" id="TIGR00096">
    <property type="entry name" value="16S rRNA (cytidine(1402)-2'-O)-methyltransferase"/>
    <property type="match status" value="1"/>
</dbReference>
<dbReference type="InterPro" id="IPR014777">
    <property type="entry name" value="4pyrrole_Mease_sub1"/>
</dbReference>
<evidence type="ECO:0000256" key="5">
    <source>
        <dbReference type="ARBA" id="ARBA00022691"/>
    </source>
</evidence>
<dbReference type="EMBL" id="JAAZAL010000013">
    <property type="protein sequence ID" value="NLE30708.1"/>
    <property type="molecule type" value="Genomic_DNA"/>
</dbReference>
<reference evidence="8 9" key="1">
    <citation type="journal article" date="2020" name="Biotechnol. Biofuels">
        <title>New insights from the biogas microbiome by comprehensive genome-resolved metagenomics of nearly 1600 species originating from multiple anaerobic digesters.</title>
        <authorList>
            <person name="Campanaro S."/>
            <person name="Treu L."/>
            <person name="Rodriguez-R L.M."/>
            <person name="Kovalovszki A."/>
            <person name="Ziels R.M."/>
            <person name="Maus I."/>
            <person name="Zhu X."/>
            <person name="Kougias P.G."/>
            <person name="Basile A."/>
            <person name="Luo G."/>
            <person name="Schluter A."/>
            <person name="Konstantinidis K.T."/>
            <person name="Angelidaki I."/>
        </authorList>
    </citation>
    <scope>NUCLEOTIDE SEQUENCE [LARGE SCALE GENOMIC DNA]</scope>
    <source>
        <strain evidence="8">AS06rmzACSIP_421</strain>
    </source>
</reference>
<evidence type="ECO:0000256" key="1">
    <source>
        <dbReference type="ARBA" id="ARBA00022490"/>
    </source>
</evidence>
<dbReference type="GO" id="GO:0005737">
    <property type="term" value="C:cytoplasm"/>
    <property type="evidence" value="ECO:0007669"/>
    <property type="project" value="UniProtKB-SubCell"/>
</dbReference>
<feature type="domain" description="Tetrapyrrole methylase" evidence="7">
    <location>
        <begin position="5"/>
        <end position="204"/>
    </location>
</feature>
<keyword evidence="2 6" id="KW-0698">rRNA processing</keyword>
<dbReference type="Pfam" id="PF00590">
    <property type="entry name" value="TP_methylase"/>
    <property type="match status" value="1"/>
</dbReference>
<evidence type="ECO:0000256" key="4">
    <source>
        <dbReference type="ARBA" id="ARBA00022679"/>
    </source>
</evidence>
<evidence type="ECO:0000259" key="7">
    <source>
        <dbReference type="Pfam" id="PF00590"/>
    </source>
</evidence>
<evidence type="ECO:0000313" key="8">
    <source>
        <dbReference type="EMBL" id="NLE30708.1"/>
    </source>
</evidence>
<evidence type="ECO:0000256" key="2">
    <source>
        <dbReference type="ARBA" id="ARBA00022552"/>
    </source>
</evidence>
<dbReference type="InterPro" id="IPR008189">
    <property type="entry name" value="rRNA_ssu_MeTfrase_I"/>
</dbReference>
<dbReference type="PANTHER" id="PTHR46111:SF1">
    <property type="entry name" value="RIBOSOMAL RNA SMALL SUBUNIT METHYLTRANSFERASE I"/>
    <property type="match status" value="1"/>
</dbReference>
<dbReference type="InterPro" id="IPR035996">
    <property type="entry name" value="4pyrrol_Methylase_sf"/>
</dbReference>
<dbReference type="HAMAP" id="MF_01877">
    <property type="entry name" value="16SrRNA_methyltr_I"/>
    <property type="match status" value="1"/>
</dbReference>
<comment type="catalytic activity">
    <reaction evidence="6">
        <text>cytidine(1402) in 16S rRNA + S-adenosyl-L-methionine = 2'-O-methylcytidine(1402) in 16S rRNA + S-adenosyl-L-homocysteine + H(+)</text>
        <dbReference type="Rhea" id="RHEA:42924"/>
        <dbReference type="Rhea" id="RHEA-COMP:10285"/>
        <dbReference type="Rhea" id="RHEA-COMP:10286"/>
        <dbReference type="ChEBI" id="CHEBI:15378"/>
        <dbReference type="ChEBI" id="CHEBI:57856"/>
        <dbReference type="ChEBI" id="CHEBI:59789"/>
        <dbReference type="ChEBI" id="CHEBI:74495"/>
        <dbReference type="ChEBI" id="CHEBI:82748"/>
        <dbReference type="EC" id="2.1.1.198"/>
    </reaction>
</comment>
<protein>
    <recommendedName>
        <fullName evidence="6">Ribosomal RNA small subunit methyltransferase I</fullName>
        <ecNumber evidence="6">2.1.1.198</ecNumber>
    </recommendedName>
    <alternativeName>
        <fullName evidence="6">16S rRNA 2'-O-ribose C1402 methyltransferase</fullName>
    </alternativeName>
    <alternativeName>
        <fullName evidence="6">rRNA (cytidine-2'-O-)-methyltransferase RsmI</fullName>
    </alternativeName>
</protein>
<gene>
    <name evidence="6 8" type="primary">rsmI</name>
    <name evidence="8" type="ORF">GX618_00315</name>
</gene>
<organism evidence="8 9">
    <name type="scientific">Candidatus Dojkabacteria bacterium</name>
    <dbReference type="NCBI Taxonomy" id="2099670"/>
    <lineage>
        <taxon>Bacteria</taxon>
        <taxon>Candidatus Dojkabacteria</taxon>
    </lineage>
</organism>
<dbReference type="EC" id="2.1.1.198" evidence="6"/>
<dbReference type="Proteomes" id="UP000554004">
    <property type="component" value="Unassembled WGS sequence"/>
</dbReference>
<dbReference type="CDD" id="cd11648">
    <property type="entry name" value="RsmI"/>
    <property type="match status" value="1"/>
</dbReference>
<keyword evidence="3 6" id="KW-0489">Methyltransferase</keyword>
<sequence length="235" mass="26610">MEKGKLYVIATPIGNLGDISFRAVEILKSLPFVLAEDTRESIKLLRKYEINTQLISYRDQNHDRIIEKVKEKLDIGLNLGLISDSGTPLISDPGFKLVRELRELGYVIESIPGASAVISALSISGLPTDRFIFLGFLTKSKERRKDILKRYFSLGNTVIIYESPNRLLSLLNTINNICPENLTVVARDLTKMREEVLSGSSKELEEILLKREFDKHPHGEYVVMVYPLSQKELCS</sequence>
<comment type="function">
    <text evidence="6">Catalyzes the 2'-O-methylation of the ribose of cytidine 1402 (C1402) in 16S rRNA.</text>
</comment>
<dbReference type="SUPFAM" id="SSF53790">
    <property type="entry name" value="Tetrapyrrole methylase"/>
    <property type="match status" value="1"/>
</dbReference>
<dbReference type="Gene3D" id="3.30.950.10">
    <property type="entry name" value="Methyltransferase, Cobalt-precorrin-4 Transmethylase, Domain 2"/>
    <property type="match status" value="1"/>
</dbReference>
<name>A0A847ET00_9BACT</name>
<keyword evidence="5 6" id="KW-0949">S-adenosyl-L-methionine</keyword>
<dbReference type="GO" id="GO:0070677">
    <property type="term" value="F:rRNA (cytosine-2'-O-)-methyltransferase activity"/>
    <property type="evidence" value="ECO:0007669"/>
    <property type="project" value="UniProtKB-UniRule"/>
</dbReference>
<dbReference type="InterPro" id="IPR018063">
    <property type="entry name" value="SAM_MeTrfase_RsmI_CS"/>
</dbReference>
<accession>A0A847ET00</accession>
<evidence type="ECO:0000256" key="6">
    <source>
        <dbReference type="HAMAP-Rule" id="MF_01877"/>
    </source>
</evidence>
<dbReference type="Gene3D" id="3.40.1010.10">
    <property type="entry name" value="Cobalt-precorrin-4 Transmethylase, Domain 1"/>
    <property type="match status" value="1"/>
</dbReference>
<dbReference type="PANTHER" id="PTHR46111">
    <property type="entry name" value="RIBOSOMAL RNA SMALL SUBUNIT METHYLTRANSFERASE I"/>
    <property type="match status" value="1"/>
</dbReference>
<proteinExistence type="inferred from homology"/>
<dbReference type="AlphaFoldDB" id="A0A847ET00"/>
<comment type="subcellular location">
    <subcellularLocation>
        <location evidence="6">Cytoplasm</location>
    </subcellularLocation>
</comment>
<evidence type="ECO:0000313" key="9">
    <source>
        <dbReference type="Proteomes" id="UP000554004"/>
    </source>
</evidence>
<dbReference type="InterPro" id="IPR014776">
    <property type="entry name" value="4pyrrole_Mease_sub2"/>
</dbReference>
<dbReference type="PIRSF" id="PIRSF005917">
    <property type="entry name" value="MTase_YraL"/>
    <property type="match status" value="1"/>
</dbReference>
<comment type="caution">
    <text evidence="8">The sequence shown here is derived from an EMBL/GenBank/DDBJ whole genome shotgun (WGS) entry which is preliminary data.</text>
</comment>
<keyword evidence="1 6" id="KW-0963">Cytoplasm</keyword>
<evidence type="ECO:0000256" key="3">
    <source>
        <dbReference type="ARBA" id="ARBA00022603"/>
    </source>
</evidence>
<keyword evidence="4 6" id="KW-0808">Transferase</keyword>
<comment type="similarity">
    <text evidence="6">Belongs to the methyltransferase superfamily. RsmI family.</text>
</comment>